<evidence type="ECO:0000313" key="3">
    <source>
        <dbReference type="EMBL" id="SKA07291.1"/>
    </source>
</evidence>
<reference evidence="4" key="1">
    <citation type="submission" date="2017-02" db="EMBL/GenBank/DDBJ databases">
        <authorList>
            <person name="Varghese N."/>
            <person name="Submissions S."/>
        </authorList>
    </citation>
    <scope>NUCLEOTIDE SEQUENCE [LARGE SCALE GENOMIC DNA]</scope>
    <source>
        <strain evidence="4">ATCC BAA-34</strain>
    </source>
</reference>
<evidence type="ECO:0000313" key="4">
    <source>
        <dbReference type="Proteomes" id="UP000190102"/>
    </source>
</evidence>
<dbReference type="Proteomes" id="UP000190102">
    <property type="component" value="Unassembled WGS sequence"/>
</dbReference>
<keyword evidence="4" id="KW-1185">Reference proteome</keyword>
<dbReference type="AlphaFoldDB" id="A0A1T4QUY7"/>
<feature type="domain" description="Zinc finger/thioredoxin putative" evidence="2">
    <location>
        <begin position="1"/>
        <end position="36"/>
    </location>
</feature>
<dbReference type="Pfam" id="PF13717">
    <property type="entry name" value="Zn_ribbon_4"/>
    <property type="match status" value="1"/>
</dbReference>
<sequence>MRIECPKCKASGNVNDLEIPDDGMMLACPRCQESFRVVKPRKKATSAFATNTCPSCGYSTFCEEVFDECPHCGADVKTAAERKREETARKRELEVLNRNYRAEAAAAQPLPLPTGSKYPASAPAPEPEKIKINLASFADGFDPVAAVGWGAAACAVLFIAVGGWGVLDYQGTDIQAQLSAQSVEPVSAWQVFWGYGFLPWVEFLFGVVVLCAAFGFLQRAEWGMPRLQQVVTASLVLAPVYELGQYGVWIVKSISPPWWAYLVELLSALLVSALVVVPLYFLLQYLKGNSIKKGYYQKT</sequence>
<dbReference type="Gene3D" id="2.20.28.160">
    <property type="match status" value="1"/>
</dbReference>
<protein>
    <submittedName>
        <fullName evidence="3">MJ0042 family finger-like domain-containing protein</fullName>
    </submittedName>
</protein>
<dbReference type="InterPro" id="IPR011723">
    <property type="entry name" value="Znf/thioredoxin_put"/>
</dbReference>
<keyword evidence="1" id="KW-0472">Membrane</keyword>
<dbReference type="STRING" id="115783.SAMN02745119_02534"/>
<accession>A0A1T4QUY7</accession>
<feature type="transmembrane region" description="Helical" evidence="1">
    <location>
        <begin position="258"/>
        <end position="283"/>
    </location>
</feature>
<evidence type="ECO:0000256" key="1">
    <source>
        <dbReference type="SAM" id="Phobius"/>
    </source>
</evidence>
<evidence type="ECO:0000259" key="2">
    <source>
        <dbReference type="Pfam" id="PF13717"/>
    </source>
</evidence>
<feature type="transmembrane region" description="Helical" evidence="1">
    <location>
        <begin position="197"/>
        <end position="217"/>
    </location>
</feature>
<dbReference type="EMBL" id="FUWR01000015">
    <property type="protein sequence ID" value="SKA07291.1"/>
    <property type="molecule type" value="Genomic_DNA"/>
</dbReference>
<keyword evidence="1" id="KW-0812">Transmembrane</keyword>
<proteinExistence type="predicted"/>
<gene>
    <name evidence="3" type="ORF">SAMN02745119_02534</name>
</gene>
<feature type="transmembrane region" description="Helical" evidence="1">
    <location>
        <begin position="144"/>
        <end position="167"/>
    </location>
</feature>
<organism evidence="3 4">
    <name type="scientific">Trichlorobacter thiogenes</name>
    <dbReference type="NCBI Taxonomy" id="115783"/>
    <lineage>
        <taxon>Bacteria</taxon>
        <taxon>Pseudomonadati</taxon>
        <taxon>Thermodesulfobacteriota</taxon>
        <taxon>Desulfuromonadia</taxon>
        <taxon>Geobacterales</taxon>
        <taxon>Geobacteraceae</taxon>
        <taxon>Trichlorobacter</taxon>
    </lineage>
</organism>
<feature type="transmembrane region" description="Helical" evidence="1">
    <location>
        <begin position="229"/>
        <end position="252"/>
    </location>
</feature>
<name>A0A1T4QUY7_9BACT</name>
<keyword evidence="1" id="KW-1133">Transmembrane helix</keyword>
<dbReference type="NCBIfam" id="TIGR02098">
    <property type="entry name" value="MJ0042_CXXC"/>
    <property type="match status" value="1"/>
</dbReference>
<dbReference type="RefSeq" id="WP_161947495.1">
    <property type="nucleotide sequence ID" value="NZ_FUWR01000015.1"/>
</dbReference>